<dbReference type="InterPro" id="IPR038466">
    <property type="entry name" value="S8_pro-domain_sf"/>
</dbReference>
<dbReference type="SUPFAM" id="SSF54897">
    <property type="entry name" value="Protease propeptides/inhibitors"/>
    <property type="match status" value="1"/>
</dbReference>
<dbReference type="EMBL" id="OV725081">
    <property type="protein sequence ID" value="CAH1402424.1"/>
    <property type="molecule type" value="Genomic_DNA"/>
</dbReference>
<evidence type="ECO:0000259" key="2">
    <source>
        <dbReference type="Pfam" id="PF16470"/>
    </source>
</evidence>
<dbReference type="OrthoDB" id="6156546at2759"/>
<name>A0A9P0HIJ9_NEZVI</name>
<reference evidence="3" key="1">
    <citation type="submission" date="2022-01" db="EMBL/GenBank/DDBJ databases">
        <authorList>
            <person name="King R."/>
        </authorList>
    </citation>
    <scope>NUCLEOTIDE SEQUENCE</scope>
</reference>
<protein>
    <recommendedName>
        <fullName evidence="2">Peptidase S8 pro-domain domain-containing protein</fullName>
    </recommendedName>
</protein>
<dbReference type="Gene3D" id="3.30.70.850">
    <property type="entry name" value="Peptidase S8, pro-domain"/>
    <property type="match status" value="1"/>
</dbReference>
<sequence length="96" mass="10480">MSLHQLTASLFILLSFSSPFGFCKQPLVFTNQFAIHVPAGKEQADAIAEKHGFVNIGQGLGSKINLAQKHARSMKLGIAIFRGERKLKLDLGAFII</sequence>
<accession>A0A9P0HIJ9</accession>
<feature type="signal peptide" evidence="1">
    <location>
        <begin position="1"/>
        <end position="23"/>
    </location>
</feature>
<feature type="chain" id="PRO_5040422351" description="Peptidase S8 pro-domain domain-containing protein" evidence="1">
    <location>
        <begin position="24"/>
        <end position="96"/>
    </location>
</feature>
<keyword evidence="1" id="KW-0732">Signal</keyword>
<proteinExistence type="predicted"/>
<keyword evidence="4" id="KW-1185">Reference proteome</keyword>
<dbReference type="InterPro" id="IPR032815">
    <property type="entry name" value="S8_pro-domain"/>
</dbReference>
<evidence type="ECO:0000313" key="3">
    <source>
        <dbReference type="EMBL" id="CAH1402424.1"/>
    </source>
</evidence>
<evidence type="ECO:0000256" key="1">
    <source>
        <dbReference type="SAM" id="SignalP"/>
    </source>
</evidence>
<evidence type="ECO:0000313" key="4">
    <source>
        <dbReference type="Proteomes" id="UP001152798"/>
    </source>
</evidence>
<feature type="domain" description="Peptidase S8 pro-domain" evidence="2">
    <location>
        <begin position="32"/>
        <end position="63"/>
    </location>
</feature>
<dbReference type="Proteomes" id="UP001152798">
    <property type="component" value="Chromosome 5"/>
</dbReference>
<gene>
    <name evidence="3" type="ORF">NEZAVI_LOCUS11244</name>
</gene>
<dbReference type="Pfam" id="PF16470">
    <property type="entry name" value="S8_pro-domain"/>
    <property type="match status" value="1"/>
</dbReference>
<organism evidence="3 4">
    <name type="scientific">Nezara viridula</name>
    <name type="common">Southern green stink bug</name>
    <name type="synonym">Cimex viridulus</name>
    <dbReference type="NCBI Taxonomy" id="85310"/>
    <lineage>
        <taxon>Eukaryota</taxon>
        <taxon>Metazoa</taxon>
        <taxon>Ecdysozoa</taxon>
        <taxon>Arthropoda</taxon>
        <taxon>Hexapoda</taxon>
        <taxon>Insecta</taxon>
        <taxon>Pterygota</taxon>
        <taxon>Neoptera</taxon>
        <taxon>Paraneoptera</taxon>
        <taxon>Hemiptera</taxon>
        <taxon>Heteroptera</taxon>
        <taxon>Panheteroptera</taxon>
        <taxon>Pentatomomorpha</taxon>
        <taxon>Pentatomoidea</taxon>
        <taxon>Pentatomidae</taxon>
        <taxon>Pentatominae</taxon>
        <taxon>Nezara</taxon>
    </lineage>
</organism>
<dbReference type="AlphaFoldDB" id="A0A9P0HIJ9"/>